<feature type="domain" description="F-box" evidence="2">
    <location>
        <begin position="119"/>
        <end position="166"/>
    </location>
</feature>
<evidence type="ECO:0000256" key="1">
    <source>
        <dbReference type="SAM" id="MobiDB-lite"/>
    </source>
</evidence>
<accession>A0A7C8NYS5</accession>
<sequence>MATPAIPKLMLPLKAKYRVANYVKKRMRGGKTKRQGRDQGGECFDMGQHLHLTKQSGSFAGDLKSHIHSGIKAVKQKFTALKNLYARFSGSGPEESERVPERAPETPQCTGPGELTGSGSPLSTLPSAILLKIFTYVPLSSLPRLLALNKPIRKLVLEKHRFILQYPRVITSKYEFCPLTLPFPDWFVAPKSDPENGRDYSYLPPRPVCQFYKTWWNVKIYDGCYFVLSDILAFEYISFWKHWSTVYPSMKGIYEEIEHIGRHELGQLMMLGLYLGVVKRDAPERVERYLASLVDVKPPRKDEEEEEDMRFETNKQIDPERTYIQPIYMLQRSLEHAIHKNVLEEICDSFPGTKLEMLHPVQLLQLLIVKIPHWNLGQEDEVEALKRIFIMSPKSHEEIDRLRADWEEMREVVDSVMKAKIVKSRYF</sequence>
<dbReference type="EMBL" id="WIQZ01000014">
    <property type="protein sequence ID" value="KAF3141283.1"/>
    <property type="molecule type" value="Genomic_DNA"/>
</dbReference>
<dbReference type="AlphaFoldDB" id="A0A7C8NYS5"/>
<comment type="caution">
    <text evidence="3">The sequence shown here is derived from an EMBL/GenBank/DDBJ whole genome shotgun (WGS) entry which is preliminary data.</text>
</comment>
<evidence type="ECO:0000313" key="4">
    <source>
        <dbReference type="Proteomes" id="UP000480548"/>
    </source>
</evidence>
<reference evidence="3 4" key="1">
    <citation type="submission" date="2019-06" db="EMBL/GenBank/DDBJ databases">
        <authorList>
            <person name="Palmer J.M."/>
        </authorList>
    </citation>
    <scope>NUCLEOTIDE SEQUENCE [LARGE SCALE GENOMIC DNA]</scope>
    <source>
        <strain evidence="3 4">TWF703</strain>
    </source>
</reference>
<evidence type="ECO:0000313" key="3">
    <source>
        <dbReference type="EMBL" id="KAF3141283.1"/>
    </source>
</evidence>
<feature type="compositionally biased region" description="Basic and acidic residues" evidence="1">
    <location>
        <begin position="95"/>
        <end position="104"/>
    </location>
</feature>
<dbReference type="InterPro" id="IPR001810">
    <property type="entry name" value="F-box_dom"/>
</dbReference>
<proteinExistence type="predicted"/>
<organism evidence="3 4">
    <name type="scientific">Orbilia oligospora</name>
    <name type="common">Nematode-trapping fungus</name>
    <name type="synonym">Arthrobotrys oligospora</name>
    <dbReference type="NCBI Taxonomy" id="2813651"/>
    <lineage>
        <taxon>Eukaryota</taxon>
        <taxon>Fungi</taxon>
        <taxon>Dikarya</taxon>
        <taxon>Ascomycota</taxon>
        <taxon>Pezizomycotina</taxon>
        <taxon>Orbiliomycetes</taxon>
        <taxon>Orbiliales</taxon>
        <taxon>Orbiliaceae</taxon>
        <taxon>Orbilia</taxon>
    </lineage>
</organism>
<evidence type="ECO:0000259" key="2">
    <source>
        <dbReference type="PROSITE" id="PS50181"/>
    </source>
</evidence>
<dbReference type="Proteomes" id="UP000480548">
    <property type="component" value="Unassembled WGS sequence"/>
</dbReference>
<feature type="region of interest" description="Disordered" evidence="1">
    <location>
        <begin position="89"/>
        <end position="119"/>
    </location>
</feature>
<name>A0A7C8NYS5_ORBOL</name>
<protein>
    <recommendedName>
        <fullName evidence="2">F-box domain-containing protein</fullName>
    </recommendedName>
</protein>
<gene>
    <name evidence="3" type="ORF">TWF703_002078</name>
</gene>
<dbReference type="PROSITE" id="PS50181">
    <property type="entry name" value="FBOX"/>
    <property type="match status" value="1"/>
</dbReference>